<feature type="compositionally biased region" description="Basic residues" evidence="1">
    <location>
        <begin position="106"/>
        <end position="116"/>
    </location>
</feature>
<protein>
    <submittedName>
        <fullName evidence="2">Uncharacterized protein</fullName>
    </submittedName>
</protein>
<gene>
    <name evidence="2" type="ORF">Cgig2_025756</name>
</gene>
<proteinExistence type="predicted"/>
<feature type="region of interest" description="Disordered" evidence="1">
    <location>
        <begin position="50"/>
        <end position="122"/>
    </location>
</feature>
<evidence type="ECO:0000256" key="1">
    <source>
        <dbReference type="SAM" id="MobiDB-lite"/>
    </source>
</evidence>
<feature type="region of interest" description="Disordered" evidence="1">
    <location>
        <begin position="1"/>
        <end position="20"/>
    </location>
</feature>
<dbReference type="Proteomes" id="UP001153076">
    <property type="component" value="Unassembled WGS sequence"/>
</dbReference>
<name>A0A9Q1GRN5_9CARY</name>
<sequence length="208" mass="23226">MKAPKGEAEPIRGFEYEPTPGYTPLYKLRTDASGEPITLQCGDARKIIEAKQALRKPHNSVPPSGSVMTPYPSKNKGSCSHEEQEESSQLATWKSSGERALSPARSLRRAKIGTRHFHGDQRQPYVRATKAHRNTDQDFGHTISKCSELKKVPHELVNYGLLNCLLRKVRRSQSLESRGRKDNDADRNMETIAIIIGSIVENGLNIAH</sequence>
<dbReference type="AlphaFoldDB" id="A0A9Q1GRN5"/>
<comment type="caution">
    <text evidence="2">The sequence shown here is derived from an EMBL/GenBank/DDBJ whole genome shotgun (WGS) entry which is preliminary data.</text>
</comment>
<accession>A0A9Q1GRN5</accession>
<evidence type="ECO:0000313" key="2">
    <source>
        <dbReference type="EMBL" id="KAJ8424197.1"/>
    </source>
</evidence>
<evidence type="ECO:0000313" key="3">
    <source>
        <dbReference type="Proteomes" id="UP001153076"/>
    </source>
</evidence>
<dbReference type="EMBL" id="JAKOGI010001741">
    <property type="protein sequence ID" value="KAJ8424197.1"/>
    <property type="molecule type" value="Genomic_DNA"/>
</dbReference>
<organism evidence="2 3">
    <name type="scientific">Carnegiea gigantea</name>
    <dbReference type="NCBI Taxonomy" id="171969"/>
    <lineage>
        <taxon>Eukaryota</taxon>
        <taxon>Viridiplantae</taxon>
        <taxon>Streptophyta</taxon>
        <taxon>Embryophyta</taxon>
        <taxon>Tracheophyta</taxon>
        <taxon>Spermatophyta</taxon>
        <taxon>Magnoliopsida</taxon>
        <taxon>eudicotyledons</taxon>
        <taxon>Gunneridae</taxon>
        <taxon>Pentapetalae</taxon>
        <taxon>Caryophyllales</taxon>
        <taxon>Cactineae</taxon>
        <taxon>Cactaceae</taxon>
        <taxon>Cactoideae</taxon>
        <taxon>Echinocereeae</taxon>
        <taxon>Carnegiea</taxon>
    </lineage>
</organism>
<feature type="compositionally biased region" description="Basic and acidic residues" evidence="1">
    <location>
        <begin position="1"/>
        <end position="15"/>
    </location>
</feature>
<keyword evidence="3" id="KW-1185">Reference proteome</keyword>
<reference evidence="2" key="1">
    <citation type="submission" date="2022-04" db="EMBL/GenBank/DDBJ databases">
        <title>Carnegiea gigantea Genome sequencing and assembly v2.</title>
        <authorList>
            <person name="Copetti D."/>
            <person name="Sanderson M.J."/>
            <person name="Burquez A."/>
            <person name="Wojciechowski M.F."/>
        </authorList>
    </citation>
    <scope>NUCLEOTIDE SEQUENCE</scope>
    <source>
        <strain evidence="2">SGP5-SGP5p</strain>
        <tissue evidence="2">Aerial part</tissue>
    </source>
</reference>